<reference evidence="1 2" key="1">
    <citation type="submission" date="2018-09" db="EMBL/GenBank/DDBJ databases">
        <title>Nocardia yunnanensis sp. nov., an actinomycete isolated from a soil sample.</title>
        <authorList>
            <person name="Zhang J."/>
        </authorList>
    </citation>
    <scope>NUCLEOTIDE SEQUENCE [LARGE SCALE GENOMIC DNA]</scope>
    <source>
        <strain evidence="1 2">CFHS0054</strain>
    </source>
</reference>
<dbReference type="KEGG" id="nyu:D7D52_01770"/>
<organism evidence="1 2">
    <name type="scientific">Nocardia yunnanensis</name>
    <dbReference type="NCBI Taxonomy" id="2382165"/>
    <lineage>
        <taxon>Bacteria</taxon>
        <taxon>Bacillati</taxon>
        <taxon>Actinomycetota</taxon>
        <taxon>Actinomycetes</taxon>
        <taxon>Mycobacteriales</taxon>
        <taxon>Nocardiaceae</taxon>
        <taxon>Nocardia</taxon>
    </lineage>
</organism>
<dbReference type="AlphaFoldDB" id="A0A386Z5F5"/>
<sequence>MSAEAGPNDPANATTGSTDAAANLSMPLIMFPFLAWTTGGRRGFGWCQGSIKSGAQDLPVVARWGDIRGVIAIRHRLERMPSVLERFGFQSEDEPPSSV</sequence>
<dbReference type="EMBL" id="CP032568">
    <property type="protein sequence ID" value="AYF72806.1"/>
    <property type="molecule type" value="Genomic_DNA"/>
</dbReference>
<protein>
    <submittedName>
        <fullName evidence="1">Uncharacterized protein</fullName>
    </submittedName>
</protein>
<keyword evidence="2" id="KW-1185">Reference proteome</keyword>
<proteinExistence type="predicted"/>
<evidence type="ECO:0000313" key="2">
    <source>
        <dbReference type="Proteomes" id="UP000267164"/>
    </source>
</evidence>
<evidence type="ECO:0000313" key="1">
    <source>
        <dbReference type="EMBL" id="AYF72806.1"/>
    </source>
</evidence>
<gene>
    <name evidence="1" type="ORF">D7D52_01770</name>
</gene>
<name>A0A386Z5F5_9NOCA</name>
<dbReference type="Proteomes" id="UP000267164">
    <property type="component" value="Chromosome"/>
</dbReference>
<accession>A0A386Z5F5</accession>